<dbReference type="STRING" id="1384049.CD29_01875"/>
<comment type="caution">
    <text evidence="4">The sequence shown here is derived from an EMBL/GenBank/DDBJ whole genome shotgun (WGS) entry which is preliminary data.</text>
</comment>
<dbReference type="SMART" id="SM00287">
    <property type="entry name" value="SH3b"/>
    <property type="match status" value="2"/>
</dbReference>
<dbReference type="eggNOG" id="COG4193">
    <property type="taxonomic scope" value="Bacteria"/>
</dbReference>
<organism evidence="4 5">
    <name type="scientific">Ureibacillus manganicus DSM 26584</name>
    <dbReference type="NCBI Taxonomy" id="1384049"/>
    <lineage>
        <taxon>Bacteria</taxon>
        <taxon>Bacillati</taxon>
        <taxon>Bacillota</taxon>
        <taxon>Bacilli</taxon>
        <taxon>Bacillales</taxon>
        <taxon>Caryophanaceae</taxon>
        <taxon>Ureibacillus</taxon>
    </lineage>
</organism>
<gene>
    <name evidence="4" type="ORF">CD29_01875</name>
</gene>
<dbReference type="PROSITE" id="PS51781">
    <property type="entry name" value="SH3B"/>
    <property type="match status" value="1"/>
</dbReference>
<evidence type="ECO:0000259" key="3">
    <source>
        <dbReference type="PROSITE" id="PS51781"/>
    </source>
</evidence>
<reference evidence="4 5" key="1">
    <citation type="submission" date="2014-02" db="EMBL/GenBank/DDBJ databases">
        <title>Draft genome sequence of Lysinibacillus manganicus DSM 26584T.</title>
        <authorList>
            <person name="Zhang F."/>
            <person name="Wang G."/>
            <person name="Zhang L."/>
        </authorList>
    </citation>
    <scope>NUCLEOTIDE SEQUENCE [LARGE SCALE GENOMIC DNA]</scope>
    <source>
        <strain evidence="4 5">DSM 26584</strain>
    </source>
</reference>
<protein>
    <submittedName>
        <fullName evidence="4">Beta-N-acetylglucosaminidase</fullName>
    </submittedName>
</protein>
<evidence type="ECO:0000313" key="4">
    <source>
        <dbReference type="EMBL" id="KGR80132.1"/>
    </source>
</evidence>
<feature type="domain" description="SLH" evidence="2">
    <location>
        <begin position="20"/>
        <end position="83"/>
    </location>
</feature>
<keyword evidence="1" id="KW-0732">Signal</keyword>
<dbReference type="AlphaFoldDB" id="A0A0A3IZ86"/>
<dbReference type="GO" id="GO:0004040">
    <property type="term" value="F:amidase activity"/>
    <property type="evidence" value="ECO:0007669"/>
    <property type="project" value="InterPro"/>
</dbReference>
<evidence type="ECO:0000313" key="5">
    <source>
        <dbReference type="Proteomes" id="UP000030416"/>
    </source>
</evidence>
<name>A0A0A3IZ86_9BACL</name>
<dbReference type="PANTHER" id="PTHR43308:SF5">
    <property type="entry name" value="S-LAYER PROTEIN _ PEPTIDOGLYCAN ENDO-BETA-N-ACETYLGLUCOSAMINIDASE"/>
    <property type="match status" value="1"/>
</dbReference>
<feature type="domain" description="SLH" evidence="2">
    <location>
        <begin position="144"/>
        <end position="207"/>
    </location>
</feature>
<dbReference type="Proteomes" id="UP000030416">
    <property type="component" value="Unassembled WGS sequence"/>
</dbReference>
<dbReference type="InterPro" id="IPR002901">
    <property type="entry name" value="MGlyc_endo_b_GlcNAc-like_dom"/>
</dbReference>
<keyword evidence="5" id="KW-1185">Reference proteome</keyword>
<dbReference type="InterPro" id="IPR001119">
    <property type="entry name" value="SLH_dom"/>
</dbReference>
<dbReference type="InterPro" id="IPR003646">
    <property type="entry name" value="SH3-like_bac-type"/>
</dbReference>
<dbReference type="Pfam" id="PF00395">
    <property type="entry name" value="SLH"/>
    <property type="match status" value="3"/>
</dbReference>
<evidence type="ECO:0000256" key="1">
    <source>
        <dbReference type="SAM" id="SignalP"/>
    </source>
</evidence>
<dbReference type="Pfam" id="PF08239">
    <property type="entry name" value="SH3_3"/>
    <property type="match status" value="2"/>
</dbReference>
<feature type="domain" description="SH3b" evidence="3">
    <location>
        <begin position="489"/>
        <end position="555"/>
    </location>
</feature>
<evidence type="ECO:0000259" key="2">
    <source>
        <dbReference type="PROSITE" id="PS51272"/>
    </source>
</evidence>
<dbReference type="RefSeq" id="WP_036182243.1">
    <property type="nucleotide sequence ID" value="NZ_AVDA01000002.1"/>
</dbReference>
<dbReference type="EMBL" id="JPVN01000002">
    <property type="protein sequence ID" value="KGR80132.1"/>
    <property type="molecule type" value="Genomic_DNA"/>
</dbReference>
<proteinExistence type="predicted"/>
<sequence length="626" mass="69713">MKRRLIAALVVLFAVVQFTAPPASAEDISKHWAYEKMSYLIGNEIMNGDPSGKYRPDDSITRAEFATLLVKVLQLPEVDGVVSFHDVKEGDWYYHSVKRASYYGLVAGDEKGNFNPDSKITRQEMAVMLNNALNYNGVSVSPATLSFIDNNKIASWAYDDVQIVVSFKLINGYPDSTFKPLGNTTRAEASTVLYFYLKPEEKPVDKPIEIGKEYNKVLYNLNFADVVSLQANHSPKEDGGGIFTASAALVEFYLNPNNFKKDTLEYYQFLKLSTPVENLDAAVINEKVLKGQGILENTAASFIQAGIDHNVNAIYLISHALHETGKGVSKLASGIEVGLDASGVAKMVTDENRNDLVDIKTTYNFYGIGAKDADPIKLGSERAYKEGWFTTHDAIVGGAKFVKVDYIDQGQDTLYKMKWDPDQPTNHQYATHVVWAVAQAKYIYDIYKVTNSDETTKVVFEVPEYNFQPASSPMPTKENRYAILPTYSGGIGQLTADNVNVRTYPVVMNSPSNSILKLPLNTQVNIIGNNGNWYRVKTELGQEGWIRNDNVKVLNGLYVIDMNTKLRVRSEPNTSSKILKELPAKSLVIGVFDENKNFVKNGDWYQVLVDGKTGWAHGDYIVPPAK</sequence>
<feature type="domain" description="SLH" evidence="2">
    <location>
        <begin position="84"/>
        <end position="143"/>
    </location>
</feature>
<feature type="signal peptide" evidence="1">
    <location>
        <begin position="1"/>
        <end position="25"/>
    </location>
</feature>
<dbReference type="PANTHER" id="PTHR43308">
    <property type="entry name" value="OUTER MEMBRANE PROTEIN ALPHA-RELATED"/>
    <property type="match status" value="1"/>
</dbReference>
<feature type="chain" id="PRO_5002002204" evidence="1">
    <location>
        <begin position="26"/>
        <end position="626"/>
    </location>
</feature>
<dbReference type="OrthoDB" id="9816557at2"/>
<dbReference type="InterPro" id="IPR051465">
    <property type="entry name" value="Cell_Envelope_Struct_Comp"/>
</dbReference>
<accession>A0A0A3IZ86</accession>
<dbReference type="eggNOG" id="COG4991">
    <property type="taxonomic scope" value="Bacteria"/>
</dbReference>
<dbReference type="Gene3D" id="2.30.30.40">
    <property type="entry name" value="SH3 Domains"/>
    <property type="match status" value="2"/>
</dbReference>
<dbReference type="SMART" id="SM00047">
    <property type="entry name" value="LYZ2"/>
    <property type="match status" value="1"/>
</dbReference>
<dbReference type="PROSITE" id="PS51272">
    <property type="entry name" value="SLH"/>
    <property type="match status" value="3"/>
</dbReference>